<organism evidence="2 3">
    <name type="scientific">Candidatus Lokiarchaeum ossiferum</name>
    <dbReference type="NCBI Taxonomy" id="2951803"/>
    <lineage>
        <taxon>Archaea</taxon>
        <taxon>Promethearchaeati</taxon>
        <taxon>Promethearchaeota</taxon>
        <taxon>Promethearchaeia</taxon>
        <taxon>Promethearchaeales</taxon>
        <taxon>Promethearchaeaceae</taxon>
        <taxon>Candidatus Lokiarchaeum</taxon>
    </lineage>
</organism>
<evidence type="ECO:0000313" key="3">
    <source>
        <dbReference type="Proteomes" id="UP001208689"/>
    </source>
</evidence>
<feature type="transmembrane region" description="Helical" evidence="1">
    <location>
        <begin position="84"/>
        <end position="105"/>
    </location>
</feature>
<feature type="transmembrane region" description="Helical" evidence="1">
    <location>
        <begin position="53"/>
        <end position="72"/>
    </location>
</feature>
<keyword evidence="1" id="KW-1133">Transmembrane helix</keyword>
<name>A0ABY6HV62_9ARCH</name>
<keyword evidence="3" id="KW-1185">Reference proteome</keyword>
<keyword evidence="1" id="KW-0812">Transmembrane</keyword>
<evidence type="ECO:0000313" key="2">
    <source>
        <dbReference type="EMBL" id="UYP47400.1"/>
    </source>
</evidence>
<feature type="transmembrane region" description="Helical" evidence="1">
    <location>
        <begin position="20"/>
        <end position="41"/>
    </location>
</feature>
<reference evidence="2" key="1">
    <citation type="submission" date="2022-09" db="EMBL/GenBank/DDBJ databases">
        <title>Actin cytoskeleton and complex cell architecture in an #Asgard archaeon.</title>
        <authorList>
            <person name="Ponce Toledo R.I."/>
            <person name="Schleper C."/>
            <person name="Rodrigues Oliveira T."/>
            <person name="Wollweber F."/>
            <person name="Xu J."/>
            <person name="Rittmann S."/>
            <person name="Klingl A."/>
            <person name="Pilhofer M."/>
        </authorList>
    </citation>
    <scope>NUCLEOTIDE SEQUENCE</scope>
    <source>
        <strain evidence="2">B-35</strain>
    </source>
</reference>
<evidence type="ECO:0008006" key="4">
    <source>
        <dbReference type="Google" id="ProtNLM"/>
    </source>
</evidence>
<sequence>MMNTSYKDKNRPPNGLKIAFKIHFLIDYLIALPLFLFPVQMLNLFGWDSIDPVASRISAAALFGIGGISLVAQKSSLEIYEILLKLKLIWSAGAIIGILISIIQFSMFNSFILWLFFTTFLGFNIVWVYWIKKLRI</sequence>
<accession>A0ABY6HV62</accession>
<evidence type="ECO:0000256" key="1">
    <source>
        <dbReference type="SAM" id="Phobius"/>
    </source>
</evidence>
<dbReference type="EMBL" id="CP104013">
    <property type="protein sequence ID" value="UYP47400.1"/>
    <property type="molecule type" value="Genomic_DNA"/>
</dbReference>
<protein>
    <recommendedName>
        <fullName evidence="4">DUF2127 domain-containing protein</fullName>
    </recommendedName>
</protein>
<keyword evidence="1" id="KW-0472">Membrane</keyword>
<gene>
    <name evidence="2" type="ORF">NEF87_003685</name>
</gene>
<dbReference type="Proteomes" id="UP001208689">
    <property type="component" value="Chromosome"/>
</dbReference>
<proteinExistence type="predicted"/>
<feature type="transmembrane region" description="Helical" evidence="1">
    <location>
        <begin position="111"/>
        <end position="131"/>
    </location>
</feature>